<comment type="caution">
    <text evidence="1">The sequence shown here is derived from an EMBL/GenBank/DDBJ whole genome shotgun (WGS) entry which is preliminary data.</text>
</comment>
<dbReference type="AlphaFoldDB" id="A0A316F497"/>
<dbReference type="EMBL" id="QGGR01000022">
    <property type="protein sequence ID" value="PWK39542.1"/>
    <property type="molecule type" value="Genomic_DNA"/>
</dbReference>
<dbReference type="OrthoDB" id="8216186at2"/>
<accession>A0A316F497</accession>
<gene>
    <name evidence="1" type="ORF">BC793_122114</name>
</gene>
<evidence type="ECO:0000313" key="1">
    <source>
        <dbReference type="EMBL" id="PWK39542.1"/>
    </source>
</evidence>
<proteinExistence type="predicted"/>
<sequence length="260" mass="29957">MIRFRFELRALDEVEPWGDPPSLHWFGLTDGWYWIEGGGHELLRRTRCDDPRPYVDYQVVRLWEDVNLLTPSVLEPVPDDLVAFVASDEDQWKVNWLSYVGVREEGDDPNAPDHPVVAAVLWHAERSLDLGYLLNPPYLRFWRTIRGDQDEVTVDWRHEDDGRIGFTAGPAVRFSVPTAEYRDAVQTLDRQLITAMRERVEELERRGGLPGVDLDLAGLRKEQQNRAGWLRHHLDRTPDTDWAAIRQGVATLLGGSRSGR</sequence>
<evidence type="ECO:0000313" key="2">
    <source>
        <dbReference type="Proteomes" id="UP000245697"/>
    </source>
</evidence>
<dbReference type="InterPro" id="IPR046026">
    <property type="entry name" value="DUF5984"/>
</dbReference>
<reference evidence="1 2" key="1">
    <citation type="submission" date="2018-05" db="EMBL/GenBank/DDBJ databases">
        <title>Genomic Encyclopedia of Archaeal and Bacterial Type Strains, Phase II (KMG-II): from individual species to whole genera.</title>
        <authorList>
            <person name="Goeker M."/>
        </authorList>
    </citation>
    <scope>NUCLEOTIDE SEQUENCE [LARGE SCALE GENOMIC DNA]</scope>
    <source>
        <strain evidence="1 2">DSM 45184</strain>
    </source>
</reference>
<protein>
    <submittedName>
        <fullName evidence="1">Uncharacterized protein</fullName>
    </submittedName>
</protein>
<dbReference type="Proteomes" id="UP000245697">
    <property type="component" value="Unassembled WGS sequence"/>
</dbReference>
<organism evidence="1 2">
    <name type="scientific">Actinoplanes xinjiangensis</name>
    <dbReference type="NCBI Taxonomy" id="512350"/>
    <lineage>
        <taxon>Bacteria</taxon>
        <taxon>Bacillati</taxon>
        <taxon>Actinomycetota</taxon>
        <taxon>Actinomycetes</taxon>
        <taxon>Micromonosporales</taxon>
        <taxon>Micromonosporaceae</taxon>
        <taxon>Actinoplanes</taxon>
    </lineage>
</organism>
<dbReference type="Pfam" id="PF19446">
    <property type="entry name" value="DUF5984"/>
    <property type="match status" value="1"/>
</dbReference>
<dbReference type="RefSeq" id="WP_109600738.1">
    <property type="nucleotide sequence ID" value="NZ_BONA01000075.1"/>
</dbReference>
<name>A0A316F497_9ACTN</name>
<keyword evidence="2" id="KW-1185">Reference proteome</keyword>